<keyword evidence="4" id="KW-1185">Reference proteome</keyword>
<organism evidence="3 4">
    <name type="scientific">Pseudacidovorax intermedius</name>
    <dbReference type="NCBI Taxonomy" id="433924"/>
    <lineage>
        <taxon>Bacteria</taxon>
        <taxon>Pseudomonadati</taxon>
        <taxon>Pseudomonadota</taxon>
        <taxon>Betaproteobacteria</taxon>
        <taxon>Burkholderiales</taxon>
        <taxon>Comamonadaceae</taxon>
        <taxon>Pseudacidovorax</taxon>
    </lineage>
</organism>
<dbReference type="InterPro" id="IPR032623">
    <property type="entry name" value="FecR_N"/>
</dbReference>
<gene>
    <name evidence="3" type="ORF">DFR41_1158</name>
</gene>
<comment type="caution">
    <text evidence="3">The sequence shown here is derived from an EMBL/GenBank/DDBJ whole genome shotgun (WGS) entry which is preliminary data.</text>
</comment>
<evidence type="ECO:0000259" key="1">
    <source>
        <dbReference type="Pfam" id="PF04773"/>
    </source>
</evidence>
<dbReference type="Proteomes" id="UP000255265">
    <property type="component" value="Unassembled WGS sequence"/>
</dbReference>
<dbReference type="Pfam" id="PF16220">
    <property type="entry name" value="DUF4880"/>
    <property type="match status" value="1"/>
</dbReference>
<dbReference type="AlphaFoldDB" id="A0A370F4I5"/>
<dbReference type="EMBL" id="QQAV01000015">
    <property type="protein sequence ID" value="RDI18092.1"/>
    <property type="molecule type" value="Genomic_DNA"/>
</dbReference>
<evidence type="ECO:0000313" key="3">
    <source>
        <dbReference type="EMBL" id="RDI18092.1"/>
    </source>
</evidence>
<dbReference type="GO" id="GO:0016989">
    <property type="term" value="F:sigma factor antagonist activity"/>
    <property type="evidence" value="ECO:0007669"/>
    <property type="project" value="TreeGrafter"/>
</dbReference>
<dbReference type="RefSeq" id="WP_114804688.1">
    <property type="nucleotide sequence ID" value="NZ_QQAV01000015.1"/>
</dbReference>
<dbReference type="Gene3D" id="2.60.120.1440">
    <property type="match status" value="1"/>
</dbReference>
<dbReference type="InterPro" id="IPR012373">
    <property type="entry name" value="Ferrdict_sens_TM"/>
</dbReference>
<evidence type="ECO:0000259" key="2">
    <source>
        <dbReference type="Pfam" id="PF16220"/>
    </source>
</evidence>
<sequence length="317" mass="34658">MTPSLDPEVARVAALWFSRATSGEFADSDRAAWLAWRRSDPAHEQAWAQVEAISQRFGLLLPAAGMAALARPRPEARRRALRAIAALGVTGGAGWLAWEQTPWRGEPGRYQTATGERRSLTLEDGTALMLNTATEVAVRIDGQLRRVTLRRGEIQVRTARDPQQRPFVVATRFGELRPIGTRFVVRQEDEAVQLTVLEGAVQAQHTPAAATPPVRVDAGRSVRLDRHGVGPVQPAPESADAWTQSLLLADGMRLADFTAELSRYRPGLLSCDPAVGALRLSGAFPLDDTDRALAAATRALPVRVHRLTRWWVRIGPA</sequence>
<dbReference type="OrthoDB" id="1100567at2"/>
<feature type="domain" description="FecR N-terminal" evidence="2">
    <location>
        <begin position="13"/>
        <end position="52"/>
    </location>
</feature>
<evidence type="ECO:0000313" key="4">
    <source>
        <dbReference type="Proteomes" id="UP000255265"/>
    </source>
</evidence>
<feature type="domain" description="FecR protein" evidence="1">
    <location>
        <begin position="109"/>
        <end position="202"/>
    </location>
</feature>
<reference evidence="3 4" key="1">
    <citation type="submission" date="2018-07" db="EMBL/GenBank/DDBJ databases">
        <title>Genomic Encyclopedia of Type Strains, Phase IV (KMG-IV): sequencing the most valuable type-strain genomes for metagenomic binning, comparative biology and taxonomic classification.</title>
        <authorList>
            <person name="Goeker M."/>
        </authorList>
    </citation>
    <scope>NUCLEOTIDE SEQUENCE [LARGE SCALE GENOMIC DNA]</scope>
    <source>
        <strain evidence="3 4">DSM 21352</strain>
    </source>
</reference>
<dbReference type="PIRSF" id="PIRSF018266">
    <property type="entry name" value="FecR"/>
    <property type="match status" value="1"/>
</dbReference>
<dbReference type="InterPro" id="IPR006860">
    <property type="entry name" value="FecR"/>
</dbReference>
<name>A0A370F4I5_9BURK</name>
<dbReference type="PANTHER" id="PTHR30273:SF2">
    <property type="entry name" value="PROTEIN FECR"/>
    <property type="match status" value="1"/>
</dbReference>
<protein>
    <submittedName>
        <fullName evidence="3">FecR family protein</fullName>
    </submittedName>
</protein>
<dbReference type="Pfam" id="PF04773">
    <property type="entry name" value="FecR"/>
    <property type="match status" value="1"/>
</dbReference>
<proteinExistence type="predicted"/>
<dbReference type="PANTHER" id="PTHR30273">
    <property type="entry name" value="PERIPLASMIC SIGNAL SENSOR AND SIGMA FACTOR ACTIVATOR FECR-RELATED"/>
    <property type="match status" value="1"/>
</dbReference>
<accession>A0A370F4I5</accession>